<keyword evidence="1" id="KW-0677">Repeat</keyword>
<dbReference type="GO" id="GO:0004842">
    <property type="term" value="F:ubiquitin-protein transferase activity"/>
    <property type="evidence" value="ECO:0007669"/>
    <property type="project" value="TreeGrafter"/>
</dbReference>
<dbReference type="AlphaFoldDB" id="A0A1Y2DTT3"/>
<dbReference type="PANTHER" id="PTHR24171">
    <property type="entry name" value="ANKYRIN REPEAT DOMAIN-CONTAINING PROTEIN 39-RELATED"/>
    <property type="match status" value="1"/>
</dbReference>
<dbReference type="EMBL" id="MCFJ01000009">
    <property type="protein sequence ID" value="ORY62681.1"/>
    <property type="molecule type" value="Genomic_DNA"/>
</dbReference>
<dbReference type="Pfam" id="PF12796">
    <property type="entry name" value="Ank_2"/>
    <property type="match status" value="1"/>
</dbReference>
<dbReference type="GeneID" id="63770639"/>
<dbReference type="InterPro" id="IPR036770">
    <property type="entry name" value="Ankyrin_rpt-contain_sf"/>
</dbReference>
<feature type="repeat" description="ANK" evidence="3">
    <location>
        <begin position="506"/>
        <end position="538"/>
    </location>
</feature>
<evidence type="ECO:0000313" key="4">
    <source>
        <dbReference type="EMBL" id="ORY62681.1"/>
    </source>
</evidence>
<protein>
    <submittedName>
        <fullName evidence="4">Uncharacterized protein</fullName>
    </submittedName>
</protein>
<evidence type="ECO:0000313" key="5">
    <source>
        <dbReference type="Proteomes" id="UP000193689"/>
    </source>
</evidence>
<evidence type="ECO:0000256" key="1">
    <source>
        <dbReference type="ARBA" id="ARBA00022737"/>
    </source>
</evidence>
<name>A0A1Y2DTT3_9PEZI</name>
<dbReference type="SMART" id="SM00248">
    <property type="entry name" value="ANK"/>
    <property type="match status" value="5"/>
</dbReference>
<dbReference type="PROSITE" id="PS50088">
    <property type="entry name" value="ANK_REPEAT"/>
    <property type="match status" value="1"/>
</dbReference>
<dbReference type="InParanoid" id="A0A1Y2DTT3"/>
<comment type="caution">
    <text evidence="4">The sequence shown here is derived from an EMBL/GenBank/DDBJ whole genome shotgun (WGS) entry which is preliminary data.</text>
</comment>
<dbReference type="Proteomes" id="UP000193689">
    <property type="component" value="Unassembled WGS sequence"/>
</dbReference>
<dbReference type="STRING" id="1141098.A0A1Y2DTT3"/>
<keyword evidence="2 3" id="KW-0040">ANK repeat</keyword>
<dbReference type="RefSeq" id="XP_040714517.1">
    <property type="nucleotide sequence ID" value="XM_040854427.1"/>
</dbReference>
<dbReference type="Gene3D" id="1.25.40.20">
    <property type="entry name" value="Ankyrin repeat-containing domain"/>
    <property type="match status" value="2"/>
</dbReference>
<dbReference type="SUPFAM" id="SSF48403">
    <property type="entry name" value="Ankyrin repeat"/>
    <property type="match status" value="1"/>
</dbReference>
<dbReference type="OrthoDB" id="539213at2759"/>
<reference evidence="4 5" key="1">
    <citation type="submission" date="2016-07" db="EMBL/GenBank/DDBJ databases">
        <title>Pervasive Adenine N6-methylation of Active Genes in Fungi.</title>
        <authorList>
            <consortium name="DOE Joint Genome Institute"/>
            <person name="Mondo S.J."/>
            <person name="Dannebaum R.O."/>
            <person name="Kuo R.C."/>
            <person name="Labutti K."/>
            <person name="Haridas S."/>
            <person name="Kuo A."/>
            <person name="Salamov A."/>
            <person name="Ahrendt S.R."/>
            <person name="Lipzen A."/>
            <person name="Sullivan W."/>
            <person name="Andreopoulos W.B."/>
            <person name="Clum A."/>
            <person name="Lindquist E."/>
            <person name="Daum C."/>
            <person name="Ramamoorthy G.K."/>
            <person name="Gryganskyi A."/>
            <person name="Culley D."/>
            <person name="Magnuson J.K."/>
            <person name="James T.Y."/>
            <person name="O'Malley M.A."/>
            <person name="Stajich J.E."/>
            <person name="Spatafora J.W."/>
            <person name="Visel A."/>
            <person name="Grigoriev I.V."/>
        </authorList>
    </citation>
    <scope>NUCLEOTIDE SEQUENCE [LARGE SCALE GENOMIC DNA]</scope>
    <source>
        <strain evidence="4 5">CBS 129021</strain>
    </source>
</reference>
<keyword evidence="5" id="KW-1185">Reference proteome</keyword>
<proteinExistence type="predicted"/>
<dbReference type="PROSITE" id="PS50297">
    <property type="entry name" value="ANK_REP_REGION"/>
    <property type="match status" value="1"/>
</dbReference>
<accession>A0A1Y2DTT3</accession>
<dbReference type="PANTHER" id="PTHR24171:SF8">
    <property type="entry name" value="BRCA1-ASSOCIATED RING DOMAIN PROTEIN 1"/>
    <property type="match status" value="1"/>
</dbReference>
<dbReference type="PRINTS" id="PR01415">
    <property type="entry name" value="ANKYRIN"/>
</dbReference>
<evidence type="ECO:0000256" key="3">
    <source>
        <dbReference type="PROSITE-ProRule" id="PRU00023"/>
    </source>
</evidence>
<gene>
    <name evidence="4" type="ORF">BCR38DRAFT_245760</name>
</gene>
<dbReference type="Pfam" id="PF00023">
    <property type="entry name" value="Ank"/>
    <property type="match status" value="1"/>
</dbReference>
<sequence length="697" mass="78241">MDPLSIAASVVEITVVAAKLIQGIGRFTLEVRSLPDSIAEFYESVHSLELVLDSIDAALRKRKEQLSFERNHHTIIKQVLESCHRSLKTLEDELPQLSDYSSPIQKIRQSLEKQIKQPRIQEILSNINQRTTVLQLSLTTLEIGAQASMQKSQDQIQTDIRQLTDNIKNAKLTWTIGDSSNILLPPDSPEDMHRDTLSKEIRDWRQTADDVATAVSLNGLDGVSLDDSRISLETLPACDEDGFDPEPELTNHQSHDVLELQYEANQDYVQRLVQCHIFLKASAYQKRGIELREQLSEKRPFQPGEQDNMKETLADILLKCETPETDQEGKTTLQKLLKEEVARDAAHRNPHRRCRLYHKLGSLYLRQNSVSQARKMLSRAFDGRKAIQPMPRDLVEDSAEQLIRVLQRDQAFDEARGIREWIRREIWLETTPPATPPADGHNLSKLYQWCQDNDIDIEAPTFRFDMCDMKTGKTPLHRAIEHESLEVLTDMLSHVVLPPETPDARGGSTPLLTAAATKNRKIVKLLLECGAVVDVKDNSRMTPLHRSQSQYGGLHTAELLLGACPSIIDEVDNFNKTALYLACEKGNEKMVRMLSRGANPNIQGPGLLTPLIIAVEVAAKSARKIAVVELLVRHGADPSYADSHKRTAFDAASNAGLAASEIKKLLDSAAFRRFSNTGTIRNVGARPLKSTDRRCSI</sequence>
<dbReference type="GO" id="GO:0085020">
    <property type="term" value="P:protein K6-linked ubiquitination"/>
    <property type="evidence" value="ECO:0007669"/>
    <property type="project" value="TreeGrafter"/>
</dbReference>
<evidence type="ECO:0000256" key="2">
    <source>
        <dbReference type="ARBA" id="ARBA00023043"/>
    </source>
</evidence>
<organism evidence="4 5">
    <name type="scientific">Pseudomassariella vexata</name>
    <dbReference type="NCBI Taxonomy" id="1141098"/>
    <lineage>
        <taxon>Eukaryota</taxon>
        <taxon>Fungi</taxon>
        <taxon>Dikarya</taxon>
        <taxon>Ascomycota</taxon>
        <taxon>Pezizomycotina</taxon>
        <taxon>Sordariomycetes</taxon>
        <taxon>Xylariomycetidae</taxon>
        <taxon>Amphisphaeriales</taxon>
        <taxon>Pseudomassariaceae</taxon>
        <taxon>Pseudomassariella</taxon>
    </lineage>
</organism>
<dbReference type="InterPro" id="IPR002110">
    <property type="entry name" value="Ankyrin_rpt"/>
</dbReference>